<proteinExistence type="inferred from homology"/>
<evidence type="ECO:0000256" key="6">
    <source>
        <dbReference type="SAM" id="MobiDB-lite"/>
    </source>
</evidence>
<dbReference type="GO" id="GO:0005840">
    <property type="term" value="C:ribosome"/>
    <property type="evidence" value="ECO:0007669"/>
    <property type="project" value="UniProtKB-KW"/>
</dbReference>
<reference evidence="7 8" key="1">
    <citation type="submission" date="2023-03" db="EMBL/GenBank/DDBJ databases">
        <title>Paludisphaera mucosa sp. nov. a novel planctomycete from northern fen.</title>
        <authorList>
            <person name="Ivanova A."/>
        </authorList>
    </citation>
    <scope>NUCLEOTIDE SEQUENCE [LARGE SCALE GENOMIC DNA]</scope>
    <source>
        <strain evidence="7 8">Pla2</strain>
    </source>
</reference>
<dbReference type="Pfam" id="PF01783">
    <property type="entry name" value="Ribosomal_L32p"/>
    <property type="match status" value="1"/>
</dbReference>
<dbReference type="Proteomes" id="UP001216907">
    <property type="component" value="Unassembled WGS sequence"/>
</dbReference>
<comment type="caution">
    <text evidence="7">The sequence shown here is derived from an EMBL/GenBank/DDBJ whole genome shotgun (WGS) entry which is preliminary data.</text>
</comment>
<dbReference type="InterPro" id="IPR002677">
    <property type="entry name" value="Ribosomal_bL32"/>
</dbReference>
<dbReference type="HAMAP" id="MF_00340">
    <property type="entry name" value="Ribosomal_bL32"/>
    <property type="match status" value="1"/>
</dbReference>
<evidence type="ECO:0000256" key="5">
    <source>
        <dbReference type="HAMAP-Rule" id="MF_00340"/>
    </source>
</evidence>
<evidence type="ECO:0000256" key="3">
    <source>
        <dbReference type="ARBA" id="ARBA00023274"/>
    </source>
</evidence>
<gene>
    <name evidence="5 7" type="primary">rpmF</name>
    <name evidence="7" type="ORF">PZE19_10650</name>
</gene>
<sequence length="61" mass="6847">MAVPKRRKSKSAKGHRRSHDALTPINLTICPMCKLSVPTHKVHEECLAEHFKNGAPGRMPF</sequence>
<organism evidence="7 8">
    <name type="scientific">Paludisphaera mucosa</name>
    <dbReference type="NCBI Taxonomy" id="3030827"/>
    <lineage>
        <taxon>Bacteria</taxon>
        <taxon>Pseudomonadati</taxon>
        <taxon>Planctomycetota</taxon>
        <taxon>Planctomycetia</taxon>
        <taxon>Isosphaerales</taxon>
        <taxon>Isosphaeraceae</taxon>
        <taxon>Paludisphaera</taxon>
    </lineage>
</organism>
<dbReference type="RefSeq" id="WP_277860597.1">
    <property type="nucleotide sequence ID" value="NZ_JARRAG010000002.1"/>
</dbReference>
<evidence type="ECO:0000313" key="7">
    <source>
        <dbReference type="EMBL" id="MDG3004236.1"/>
    </source>
</evidence>
<dbReference type="InterPro" id="IPR044957">
    <property type="entry name" value="Ribosomal_bL32_bact"/>
</dbReference>
<dbReference type="SUPFAM" id="SSF57829">
    <property type="entry name" value="Zn-binding ribosomal proteins"/>
    <property type="match status" value="1"/>
</dbReference>
<keyword evidence="2 5" id="KW-0689">Ribosomal protein</keyword>
<comment type="similarity">
    <text evidence="1 5">Belongs to the bacterial ribosomal protein bL32 family.</text>
</comment>
<keyword evidence="3 5" id="KW-0687">Ribonucleoprotein</keyword>
<accession>A0ABT6F9J5</accession>
<evidence type="ECO:0000256" key="2">
    <source>
        <dbReference type="ARBA" id="ARBA00022980"/>
    </source>
</evidence>
<evidence type="ECO:0000256" key="4">
    <source>
        <dbReference type="ARBA" id="ARBA00035178"/>
    </source>
</evidence>
<evidence type="ECO:0000256" key="1">
    <source>
        <dbReference type="ARBA" id="ARBA00008560"/>
    </source>
</evidence>
<name>A0ABT6F9J5_9BACT</name>
<dbReference type="PANTHER" id="PTHR35534:SF1">
    <property type="entry name" value="LARGE RIBOSOMAL SUBUNIT PROTEIN BL32"/>
    <property type="match status" value="1"/>
</dbReference>
<keyword evidence="8" id="KW-1185">Reference proteome</keyword>
<dbReference type="EMBL" id="JARRAG010000002">
    <property type="protein sequence ID" value="MDG3004236.1"/>
    <property type="molecule type" value="Genomic_DNA"/>
</dbReference>
<feature type="compositionally biased region" description="Basic residues" evidence="6">
    <location>
        <begin position="1"/>
        <end position="18"/>
    </location>
</feature>
<feature type="region of interest" description="Disordered" evidence="6">
    <location>
        <begin position="1"/>
        <end position="21"/>
    </location>
</feature>
<dbReference type="InterPro" id="IPR011332">
    <property type="entry name" value="Ribosomal_zn-bd"/>
</dbReference>
<evidence type="ECO:0000313" key="8">
    <source>
        <dbReference type="Proteomes" id="UP001216907"/>
    </source>
</evidence>
<protein>
    <recommendedName>
        <fullName evidence="4 5">Large ribosomal subunit protein bL32</fullName>
    </recommendedName>
</protein>
<dbReference type="PANTHER" id="PTHR35534">
    <property type="entry name" value="50S RIBOSOMAL PROTEIN L32"/>
    <property type="match status" value="1"/>
</dbReference>
<dbReference type="NCBIfam" id="TIGR01031">
    <property type="entry name" value="rpmF_bact"/>
    <property type="match status" value="1"/>
</dbReference>